<organism evidence="11 12">
    <name type="scientific">Thiothrix unzii</name>
    <dbReference type="NCBI Taxonomy" id="111769"/>
    <lineage>
        <taxon>Bacteria</taxon>
        <taxon>Pseudomonadati</taxon>
        <taxon>Pseudomonadota</taxon>
        <taxon>Gammaproteobacteria</taxon>
        <taxon>Thiotrichales</taxon>
        <taxon>Thiotrichaceae</taxon>
        <taxon>Thiothrix</taxon>
    </lineage>
</organism>
<keyword evidence="6 9" id="KW-1133">Transmembrane helix</keyword>
<dbReference type="Gene3D" id="3.40.50.11690">
    <property type="entry name" value="Cell division protein FtsQ/DivIB"/>
    <property type="match status" value="1"/>
</dbReference>
<sequence>MTQRRRPAPKRATSGFNLKQLPPRWLKLGAVVALVMVVLGGVLAGRTMLNNPKNLPISQIDVQGDLKFIKDEEMRKVIEKYTQTNLYLLDAEALEVDLETQPWVRSVTLRKSWPDRLIVVVEEQRPLAFWGKERIMNQFGELFTAELPGATLPTLYSPEDKGREMAQRFITVNEWLRGLPLELSELTEDASGSWRMKLKGGPEVLIGTEEHERRIARFKVGFQRELASKLGNVRRIDLRYTNGFAVEWRQTPLGLRDSAGESRRS</sequence>
<evidence type="ECO:0000256" key="6">
    <source>
        <dbReference type="ARBA" id="ARBA00022989"/>
    </source>
</evidence>
<dbReference type="EMBL" id="CP072793">
    <property type="protein sequence ID" value="QTR53974.1"/>
    <property type="molecule type" value="Genomic_DNA"/>
</dbReference>
<gene>
    <name evidence="9" type="primary">ftsQ</name>
    <name evidence="11" type="ORF">J9260_02480</name>
</gene>
<dbReference type="Gene3D" id="3.10.20.310">
    <property type="entry name" value="membrane protein fhac"/>
    <property type="match status" value="1"/>
</dbReference>
<comment type="subcellular location">
    <subcellularLocation>
        <location evidence="9">Cell inner membrane</location>
        <topology evidence="9">Single-pass type II membrane protein</topology>
    </subcellularLocation>
    <subcellularLocation>
        <location evidence="1">Membrane</location>
    </subcellularLocation>
    <text evidence="9">Localizes to the division septum.</text>
</comment>
<keyword evidence="12" id="KW-1185">Reference proteome</keyword>
<dbReference type="GO" id="GO:0090529">
    <property type="term" value="P:cell septum assembly"/>
    <property type="evidence" value="ECO:0007669"/>
    <property type="project" value="InterPro"/>
</dbReference>
<dbReference type="InterPro" id="IPR026579">
    <property type="entry name" value="FtsQ"/>
</dbReference>
<keyword evidence="5 9" id="KW-0812">Transmembrane</keyword>
<dbReference type="KEGG" id="tun:J9260_02480"/>
<evidence type="ECO:0000256" key="5">
    <source>
        <dbReference type="ARBA" id="ARBA00022692"/>
    </source>
</evidence>
<comment type="similarity">
    <text evidence="9">Belongs to the FtsQ/DivIB family. FtsQ subfamily.</text>
</comment>
<dbReference type="PANTHER" id="PTHR35851:SF1">
    <property type="entry name" value="CELL DIVISION PROTEIN FTSQ"/>
    <property type="match status" value="1"/>
</dbReference>
<evidence type="ECO:0000256" key="2">
    <source>
        <dbReference type="ARBA" id="ARBA00022475"/>
    </source>
</evidence>
<evidence type="ECO:0000313" key="11">
    <source>
        <dbReference type="EMBL" id="QTR53974.1"/>
    </source>
</evidence>
<dbReference type="PROSITE" id="PS51779">
    <property type="entry name" value="POTRA"/>
    <property type="match status" value="1"/>
</dbReference>
<keyword evidence="8 9" id="KW-0131">Cell cycle</keyword>
<evidence type="ECO:0000256" key="7">
    <source>
        <dbReference type="ARBA" id="ARBA00023136"/>
    </source>
</evidence>
<accession>A0A975IHQ6</accession>
<dbReference type="InterPro" id="IPR045335">
    <property type="entry name" value="FtsQ_C_sf"/>
</dbReference>
<dbReference type="InterPro" id="IPR005548">
    <property type="entry name" value="Cell_div_FtsQ/DivIB_C"/>
</dbReference>
<name>A0A975IHQ6_9GAMM</name>
<dbReference type="HAMAP" id="MF_00911">
    <property type="entry name" value="FtsQ_subfam"/>
    <property type="match status" value="1"/>
</dbReference>
<evidence type="ECO:0000313" key="12">
    <source>
        <dbReference type="Proteomes" id="UP000672009"/>
    </source>
</evidence>
<keyword evidence="7 9" id="KW-0472">Membrane</keyword>
<dbReference type="AlphaFoldDB" id="A0A975IHQ6"/>
<protein>
    <recommendedName>
        <fullName evidence="9">Cell division protein FtsQ</fullName>
    </recommendedName>
</protein>
<comment type="function">
    <text evidence="9">Essential cell division protein. May link together the upstream cell division proteins, which are predominantly cytoplasmic, with the downstream cell division proteins, which are predominantly periplasmic. May control correct divisome assembly.</text>
</comment>
<dbReference type="InterPro" id="IPR013685">
    <property type="entry name" value="POTRA_FtsQ_type"/>
</dbReference>
<dbReference type="Pfam" id="PF03799">
    <property type="entry name" value="FtsQ_DivIB_C"/>
    <property type="match status" value="1"/>
</dbReference>
<reference evidence="11" key="1">
    <citation type="submission" date="2021-04" db="EMBL/GenBank/DDBJ databases">
        <title>Genomics, taxonomy and metabolism of representatives of sulfur bacteria of the genus Thiothrix: Thiothrix fructosivorans QT, Thiothrix unzii A1T and three new species, Thiothrix subterranea sp. nov., Thiothrix litoralis sp. nov. and 'Candidatus Thiothrix anitrata' sp. nov.</title>
        <authorList>
            <person name="Ravin N.V."/>
            <person name="Smolyakov D."/>
            <person name="Rudenko T.S."/>
            <person name="Mardanov A.V."/>
            <person name="Beletsky A.V."/>
            <person name="Markov N.D."/>
            <person name="Fomenkov A.I."/>
            <person name="Roberts R.J."/>
            <person name="Karnachuk O.V."/>
            <person name="Novikov A."/>
            <person name="Grabovich M.Y."/>
        </authorList>
    </citation>
    <scope>NUCLEOTIDE SEQUENCE</scope>
    <source>
        <strain evidence="11">A1</strain>
    </source>
</reference>
<dbReference type="PANTHER" id="PTHR35851">
    <property type="entry name" value="CELL DIVISION PROTEIN FTSQ"/>
    <property type="match status" value="1"/>
</dbReference>
<dbReference type="Proteomes" id="UP000672009">
    <property type="component" value="Chromosome"/>
</dbReference>
<evidence type="ECO:0000256" key="3">
    <source>
        <dbReference type="ARBA" id="ARBA00022519"/>
    </source>
</evidence>
<keyword evidence="2 9" id="KW-1003">Cell membrane</keyword>
<feature type="domain" description="POTRA" evidence="10">
    <location>
        <begin position="55"/>
        <end position="124"/>
    </location>
</feature>
<evidence type="ECO:0000259" key="10">
    <source>
        <dbReference type="PROSITE" id="PS51779"/>
    </source>
</evidence>
<dbReference type="GO" id="GO:0005886">
    <property type="term" value="C:plasma membrane"/>
    <property type="evidence" value="ECO:0007669"/>
    <property type="project" value="UniProtKB-SubCell"/>
</dbReference>
<dbReference type="GO" id="GO:0032153">
    <property type="term" value="C:cell division site"/>
    <property type="evidence" value="ECO:0007669"/>
    <property type="project" value="UniProtKB-UniRule"/>
</dbReference>
<evidence type="ECO:0000256" key="8">
    <source>
        <dbReference type="ARBA" id="ARBA00023306"/>
    </source>
</evidence>
<keyword evidence="4 9" id="KW-0132">Cell division</keyword>
<dbReference type="InterPro" id="IPR034746">
    <property type="entry name" value="POTRA"/>
</dbReference>
<evidence type="ECO:0000256" key="4">
    <source>
        <dbReference type="ARBA" id="ARBA00022618"/>
    </source>
</evidence>
<evidence type="ECO:0000256" key="1">
    <source>
        <dbReference type="ARBA" id="ARBA00004370"/>
    </source>
</evidence>
<dbReference type="Pfam" id="PF08478">
    <property type="entry name" value="POTRA_1"/>
    <property type="match status" value="1"/>
</dbReference>
<proteinExistence type="inferred from homology"/>
<evidence type="ECO:0000256" key="9">
    <source>
        <dbReference type="HAMAP-Rule" id="MF_00911"/>
    </source>
</evidence>
<dbReference type="GO" id="GO:0043093">
    <property type="term" value="P:FtsZ-dependent cytokinesis"/>
    <property type="evidence" value="ECO:0007669"/>
    <property type="project" value="UniProtKB-UniRule"/>
</dbReference>
<dbReference type="RefSeq" id="WP_210219481.1">
    <property type="nucleotide sequence ID" value="NZ_CP072793.1"/>
</dbReference>
<keyword evidence="3 9" id="KW-0997">Cell inner membrane</keyword>
<comment type="subunit">
    <text evidence="9">Part of a complex composed of FtsB, FtsL and FtsQ.</text>
</comment>